<feature type="compositionally biased region" description="Polar residues" evidence="1">
    <location>
        <begin position="114"/>
        <end position="132"/>
    </location>
</feature>
<feature type="region of interest" description="Disordered" evidence="1">
    <location>
        <begin position="107"/>
        <end position="135"/>
    </location>
</feature>
<sequence length="417" mass="46867">MEPHPYCISATSSFSIVLNPGTDIIPESTTLYYSLAPISYATYVTSSIPYQNTTVSQNNVSEEQFSPFSTDIYLNQSISSSNEEALNDHCPWNRRNESTEMFNFPLRNADDSHSQASVATERQQSPLSSDLQPNAELQPLPLSSFVTQANITSQHLSPSFKLQRRRTSQQLMLSSVEQPQANSMSQPLPRSSIIQTNITAQQLRLSSNSRPRGNVVLRRLPISSNLQAAQSPQSGKFSQTSNGFKCNLPLIHKMRMLHDRATRHARLAQDSWEEAGEIAAYLNVPPPPLPDAIDFMTHSYLKYQKQWNLTKNVDEQENIKPRLPKIVRAKNFTSLSDLQSNSRRTKPSSNANSPSNSNFNQLPLKMSGMEKSVHVYTTSANFQANRSEEMLNQQLPATSLELDDHRVKDLSYADENC</sequence>
<dbReference type="OMA" id="CILEPNI"/>
<accession>A0A3P7K4H4</accession>
<organism evidence="2 3">
    <name type="scientific">Litomosoides sigmodontis</name>
    <name type="common">Filarial nematode worm</name>
    <dbReference type="NCBI Taxonomy" id="42156"/>
    <lineage>
        <taxon>Eukaryota</taxon>
        <taxon>Metazoa</taxon>
        <taxon>Ecdysozoa</taxon>
        <taxon>Nematoda</taxon>
        <taxon>Chromadorea</taxon>
        <taxon>Rhabditida</taxon>
        <taxon>Spirurina</taxon>
        <taxon>Spiruromorpha</taxon>
        <taxon>Filarioidea</taxon>
        <taxon>Onchocercidae</taxon>
        <taxon>Litomosoides</taxon>
    </lineage>
</organism>
<feature type="compositionally biased region" description="Low complexity" evidence="1">
    <location>
        <begin position="348"/>
        <end position="360"/>
    </location>
</feature>
<gene>
    <name evidence="2" type="ORF">NLS_LOCUS9332</name>
</gene>
<evidence type="ECO:0000313" key="3">
    <source>
        <dbReference type="Proteomes" id="UP000277928"/>
    </source>
</evidence>
<dbReference type="AlphaFoldDB" id="A0A3P7K4H4"/>
<evidence type="ECO:0000313" key="2">
    <source>
        <dbReference type="EMBL" id="VDM91477.1"/>
    </source>
</evidence>
<reference evidence="2 3" key="1">
    <citation type="submission" date="2018-08" db="EMBL/GenBank/DDBJ databases">
        <authorList>
            <person name="Laetsch R D."/>
            <person name="Stevens L."/>
            <person name="Kumar S."/>
            <person name="Blaxter L. M."/>
        </authorList>
    </citation>
    <scope>NUCLEOTIDE SEQUENCE [LARGE SCALE GENOMIC DNA]</scope>
</reference>
<dbReference type="OrthoDB" id="5875263at2759"/>
<evidence type="ECO:0000256" key="1">
    <source>
        <dbReference type="SAM" id="MobiDB-lite"/>
    </source>
</evidence>
<proteinExistence type="predicted"/>
<dbReference type="EMBL" id="UYRX01001511">
    <property type="protein sequence ID" value="VDM91477.1"/>
    <property type="molecule type" value="Genomic_DNA"/>
</dbReference>
<feature type="region of interest" description="Disordered" evidence="1">
    <location>
        <begin position="334"/>
        <end position="363"/>
    </location>
</feature>
<keyword evidence="3" id="KW-1185">Reference proteome</keyword>
<protein>
    <submittedName>
        <fullName evidence="2">Uncharacterized protein</fullName>
    </submittedName>
</protein>
<name>A0A3P7K4H4_LITSI</name>
<dbReference type="Proteomes" id="UP000277928">
    <property type="component" value="Unassembled WGS sequence"/>
</dbReference>